<keyword evidence="1" id="KW-0614">Plasmid</keyword>
<proteinExistence type="predicted"/>
<name>A0A974ZRR0_9NOCA</name>
<protein>
    <submittedName>
        <fullName evidence="1">Uncharacterized protein</fullName>
    </submittedName>
</protein>
<dbReference type="RefSeq" id="WP_206004745.1">
    <property type="nucleotide sequence ID" value="NZ_CP070618.1"/>
</dbReference>
<keyword evidence="2" id="KW-1185">Reference proteome</keyword>
<geneLocation type="plasmid" evidence="1 2">
    <name>unnamed1</name>
</geneLocation>
<sequence>MEAGRAPAWEQVPDIPHRVTVARTYANHTVGGTTESGEHILLARNEFTGDWHVICGQPTSMRLPCKNGGTGVQCRIRHKEGLHLREDTPWD</sequence>
<organism evidence="1 2">
    <name type="scientific">Rhodococcus pseudokoreensis</name>
    <dbReference type="NCBI Taxonomy" id="2811421"/>
    <lineage>
        <taxon>Bacteria</taxon>
        <taxon>Bacillati</taxon>
        <taxon>Actinomycetota</taxon>
        <taxon>Actinomycetes</taxon>
        <taxon>Mycobacteriales</taxon>
        <taxon>Nocardiaceae</taxon>
        <taxon>Rhodococcus</taxon>
    </lineage>
</organism>
<gene>
    <name evidence="1" type="ORF">JWS13_04775</name>
</gene>
<dbReference type="Proteomes" id="UP000662986">
    <property type="component" value="Plasmid unnamed1"/>
</dbReference>
<evidence type="ECO:0000313" key="2">
    <source>
        <dbReference type="Proteomes" id="UP000662986"/>
    </source>
</evidence>
<reference evidence="1 2" key="1">
    <citation type="journal article" date="2021" name="Microbiol. Resour. Announc.">
        <title>Complete Genome Sequences of Two Rhodococcus sp. Strains with Large and Linear Chromosomes, Isolated from Apple Rhizosphere.</title>
        <authorList>
            <person name="Benning S."/>
            <person name="Brugnone N."/>
            <person name="Siani R."/>
            <person name="Kublik S."/>
            <person name="Schloter M."/>
            <person name="Rad V."/>
        </authorList>
    </citation>
    <scope>NUCLEOTIDE SEQUENCE [LARGE SCALE GENOMIC DNA]</scope>
    <source>
        <strain evidence="1 2">R79</strain>
    </source>
</reference>
<accession>A0A974ZRR0</accession>
<dbReference type="EMBL" id="CP070618">
    <property type="protein sequence ID" value="QSE87986.1"/>
    <property type="molecule type" value="Genomic_DNA"/>
</dbReference>
<reference evidence="1 2" key="2">
    <citation type="journal article" date="2022" name="Arch. Microbiol.">
        <title>Rhodococcus pseudokoreensis sp. nov. isolated from the rhizosphere of young M26 apple rootstocks.</title>
        <authorList>
            <person name="Kampfer P."/>
            <person name="Glaeser S.P."/>
            <person name="Blom J."/>
            <person name="Wolf J."/>
            <person name="Benning S."/>
            <person name="Schloter M."/>
            <person name="Neumann-Schaal M."/>
        </authorList>
    </citation>
    <scope>NUCLEOTIDE SEQUENCE [LARGE SCALE GENOMIC DNA]</scope>
    <source>
        <strain evidence="1 2">R79</strain>
    </source>
</reference>
<evidence type="ECO:0000313" key="1">
    <source>
        <dbReference type="EMBL" id="QSE87986.1"/>
    </source>
</evidence>